<keyword evidence="2" id="KW-1185">Reference proteome</keyword>
<protein>
    <recommendedName>
        <fullName evidence="3">EthD domain-containing protein</fullName>
    </recommendedName>
</protein>
<reference evidence="1 2" key="1">
    <citation type="submission" date="2019-11" db="EMBL/GenBank/DDBJ databases">
        <authorList>
            <person name="Criscuolo A."/>
        </authorList>
    </citation>
    <scope>NUCLEOTIDE SEQUENCE [LARGE SCALE GENOMIC DNA]</scope>
    <source>
        <strain evidence="1">CIP111667</strain>
    </source>
</reference>
<dbReference type="AlphaFoldDB" id="A0A7M4DF90"/>
<evidence type="ECO:0008006" key="3">
    <source>
        <dbReference type="Google" id="ProtNLM"/>
    </source>
</evidence>
<dbReference type="RefSeq" id="WP_197522283.1">
    <property type="nucleotide sequence ID" value="NZ_CACRYJ010000014.1"/>
</dbReference>
<comment type="caution">
    <text evidence="1">The sequence shown here is derived from an EMBL/GenBank/DDBJ whole genome shotgun (WGS) entry which is preliminary data.</text>
</comment>
<dbReference type="EMBL" id="CACRYJ010000014">
    <property type="protein sequence ID" value="VZO35583.1"/>
    <property type="molecule type" value="Genomic_DNA"/>
</dbReference>
<accession>A0A7M4DF90</accession>
<evidence type="ECO:0000313" key="1">
    <source>
        <dbReference type="EMBL" id="VZO35583.1"/>
    </source>
</evidence>
<dbReference type="Proteomes" id="UP000419743">
    <property type="component" value="Unassembled WGS sequence"/>
</dbReference>
<evidence type="ECO:0000313" key="2">
    <source>
        <dbReference type="Proteomes" id="UP000419743"/>
    </source>
</evidence>
<sequence length="155" mass="17183">MNIFRRTLLHAGPPGTSRWYDVAPGEKPGSRAIIYLRRSTDTGSIAFHSFLKKQLTPTLIGTGLLKELRTQVFLPWNEKTWDTPNVAHDNPEEQHLHASVILGFADEAARDAFHTEHAGQLTTPLTAHVSAIHAYDVEGALTYVKDGEILPHPEA</sequence>
<proteinExistence type="predicted"/>
<gene>
    <name evidence="1" type="ORF">HALOF300_00781</name>
</gene>
<organism evidence="1 2">
    <name type="scientific">Occultella aeris</name>
    <dbReference type="NCBI Taxonomy" id="2761496"/>
    <lineage>
        <taxon>Bacteria</taxon>
        <taxon>Bacillati</taxon>
        <taxon>Actinomycetota</taxon>
        <taxon>Actinomycetes</taxon>
        <taxon>Micrococcales</taxon>
        <taxon>Ruaniaceae</taxon>
        <taxon>Occultella</taxon>
    </lineage>
</organism>
<name>A0A7M4DF90_9MICO</name>